<feature type="compositionally biased region" description="Polar residues" evidence="1">
    <location>
        <begin position="28"/>
        <end position="41"/>
    </location>
</feature>
<evidence type="ECO:0000313" key="3">
    <source>
        <dbReference type="Proteomes" id="UP000630445"/>
    </source>
</evidence>
<name>A0A8H6PDG9_9EURO</name>
<dbReference type="EMBL" id="JACBAD010001948">
    <property type="protein sequence ID" value="KAF7126120.1"/>
    <property type="molecule type" value="Genomic_DNA"/>
</dbReference>
<dbReference type="AlphaFoldDB" id="A0A8H6PDG9"/>
<feature type="compositionally biased region" description="Basic and acidic residues" evidence="1">
    <location>
        <begin position="10"/>
        <end position="21"/>
    </location>
</feature>
<sequence length="72" mass="8203">MKHRQALPRKTTEKWKDETRWIGRINPVGSSTPETDKNMTASPMERCRMPAGNKQPKKRAITNGQPARSGTR</sequence>
<comment type="caution">
    <text evidence="2">The sequence shown here is derived from an EMBL/GenBank/DDBJ whole genome shotgun (WGS) entry which is preliminary data.</text>
</comment>
<organism evidence="2 3">
    <name type="scientific">Aspergillus hiratsukae</name>
    <dbReference type="NCBI Taxonomy" id="1194566"/>
    <lineage>
        <taxon>Eukaryota</taxon>
        <taxon>Fungi</taxon>
        <taxon>Dikarya</taxon>
        <taxon>Ascomycota</taxon>
        <taxon>Pezizomycotina</taxon>
        <taxon>Eurotiomycetes</taxon>
        <taxon>Eurotiomycetidae</taxon>
        <taxon>Eurotiales</taxon>
        <taxon>Aspergillaceae</taxon>
        <taxon>Aspergillus</taxon>
        <taxon>Aspergillus subgen. Fumigati</taxon>
    </lineage>
</organism>
<keyword evidence="3" id="KW-1185">Reference proteome</keyword>
<reference evidence="2" key="1">
    <citation type="submission" date="2020-06" db="EMBL/GenBank/DDBJ databases">
        <title>Draft genome sequences of strains closely related to Aspergillus parafelis and Aspergillus hiratsukae.</title>
        <authorList>
            <person name="Dos Santos R.A.C."/>
            <person name="Rivero-Menendez O."/>
            <person name="Steenwyk J.L."/>
            <person name="Mead M.E."/>
            <person name="Goldman G.H."/>
            <person name="Alastruey-Izquierdo A."/>
            <person name="Rokas A."/>
        </authorList>
    </citation>
    <scope>NUCLEOTIDE SEQUENCE</scope>
    <source>
        <strain evidence="2">CNM-CM5793</strain>
    </source>
</reference>
<protein>
    <submittedName>
        <fullName evidence="2">Uncharacterized protein</fullName>
    </submittedName>
</protein>
<evidence type="ECO:0000256" key="1">
    <source>
        <dbReference type="SAM" id="MobiDB-lite"/>
    </source>
</evidence>
<dbReference type="Proteomes" id="UP000630445">
    <property type="component" value="Unassembled WGS sequence"/>
</dbReference>
<gene>
    <name evidence="2" type="ORF">CNMCM5793_002542</name>
</gene>
<proteinExistence type="predicted"/>
<feature type="region of interest" description="Disordered" evidence="1">
    <location>
        <begin position="1"/>
        <end position="72"/>
    </location>
</feature>
<feature type="compositionally biased region" description="Polar residues" evidence="1">
    <location>
        <begin position="62"/>
        <end position="72"/>
    </location>
</feature>
<accession>A0A8H6PDG9</accession>
<evidence type="ECO:0000313" key="2">
    <source>
        <dbReference type="EMBL" id="KAF7126120.1"/>
    </source>
</evidence>